<name>A0ACB7TN90_HYAAI</name>
<proteinExistence type="predicted"/>
<organism evidence="1 2">
    <name type="scientific">Hyalomma asiaticum</name>
    <name type="common">Tick</name>
    <dbReference type="NCBI Taxonomy" id="266040"/>
    <lineage>
        <taxon>Eukaryota</taxon>
        <taxon>Metazoa</taxon>
        <taxon>Ecdysozoa</taxon>
        <taxon>Arthropoda</taxon>
        <taxon>Chelicerata</taxon>
        <taxon>Arachnida</taxon>
        <taxon>Acari</taxon>
        <taxon>Parasitiformes</taxon>
        <taxon>Ixodida</taxon>
        <taxon>Ixodoidea</taxon>
        <taxon>Ixodidae</taxon>
        <taxon>Hyalomminae</taxon>
        <taxon>Hyalomma</taxon>
    </lineage>
</organism>
<evidence type="ECO:0000313" key="1">
    <source>
        <dbReference type="EMBL" id="KAH6947696.1"/>
    </source>
</evidence>
<keyword evidence="2" id="KW-1185">Reference proteome</keyword>
<sequence length="141" mass="15175">MTVTVSGSPISARSQDRKRGRPAATLGADGRRMAARNYAAWPPAPPARGPSSLGAAQRCMPDMIRALPPDIFDSLPESRVDPADGTVRRRGIPAPPERRGELVSDLSISLSRKFNSAGFHGKSTRASGYLLIDTRIFVFIC</sequence>
<comment type="caution">
    <text evidence="1">The sequence shown here is derived from an EMBL/GenBank/DDBJ whole genome shotgun (WGS) entry which is preliminary data.</text>
</comment>
<evidence type="ECO:0000313" key="2">
    <source>
        <dbReference type="Proteomes" id="UP000821845"/>
    </source>
</evidence>
<dbReference type="EMBL" id="CM023481">
    <property type="protein sequence ID" value="KAH6947696.1"/>
    <property type="molecule type" value="Genomic_DNA"/>
</dbReference>
<reference evidence="1" key="1">
    <citation type="submission" date="2020-05" db="EMBL/GenBank/DDBJ databases">
        <title>Large-scale comparative analyses of tick genomes elucidate their genetic diversity and vector capacities.</title>
        <authorList>
            <person name="Jia N."/>
            <person name="Wang J."/>
            <person name="Shi W."/>
            <person name="Du L."/>
            <person name="Sun Y."/>
            <person name="Zhan W."/>
            <person name="Jiang J."/>
            <person name="Wang Q."/>
            <person name="Zhang B."/>
            <person name="Ji P."/>
            <person name="Sakyi L.B."/>
            <person name="Cui X."/>
            <person name="Yuan T."/>
            <person name="Jiang B."/>
            <person name="Yang W."/>
            <person name="Lam T.T.-Y."/>
            <person name="Chang Q."/>
            <person name="Ding S."/>
            <person name="Wang X."/>
            <person name="Zhu J."/>
            <person name="Ruan X."/>
            <person name="Zhao L."/>
            <person name="Wei J."/>
            <person name="Que T."/>
            <person name="Du C."/>
            <person name="Cheng J."/>
            <person name="Dai P."/>
            <person name="Han X."/>
            <person name="Huang E."/>
            <person name="Gao Y."/>
            <person name="Liu J."/>
            <person name="Shao H."/>
            <person name="Ye R."/>
            <person name="Li L."/>
            <person name="Wei W."/>
            <person name="Wang X."/>
            <person name="Wang C."/>
            <person name="Yang T."/>
            <person name="Huo Q."/>
            <person name="Li W."/>
            <person name="Guo W."/>
            <person name="Chen H."/>
            <person name="Zhou L."/>
            <person name="Ni X."/>
            <person name="Tian J."/>
            <person name="Zhou Y."/>
            <person name="Sheng Y."/>
            <person name="Liu T."/>
            <person name="Pan Y."/>
            <person name="Xia L."/>
            <person name="Li J."/>
            <person name="Zhao F."/>
            <person name="Cao W."/>
        </authorList>
    </citation>
    <scope>NUCLEOTIDE SEQUENCE</scope>
    <source>
        <strain evidence="1">Hyas-2018</strain>
    </source>
</reference>
<gene>
    <name evidence="1" type="ORF">HPB50_020776</name>
</gene>
<dbReference type="Proteomes" id="UP000821845">
    <property type="component" value="Chromosome 1"/>
</dbReference>
<protein>
    <submittedName>
        <fullName evidence="1">Uncharacterized protein</fullName>
    </submittedName>
</protein>
<accession>A0ACB7TN90</accession>